<proteinExistence type="predicted"/>
<organism evidence="1 2">
    <name type="scientific">Vibrio breoganii</name>
    <dbReference type="NCBI Taxonomy" id="553239"/>
    <lineage>
        <taxon>Bacteria</taxon>
        <taxon>Pseudomonadati</taxon>
        <taxon>Pseudomonadota</taxon>
        <taxon>Gammaproteobacteria</taxon>
        <taxon>Vibrionales</taxon>
        <taxon>Vibrionaceae</taxon>
        <taxon>Vibrio</taxon>
    </lineage>
</organism>
<geneLocation type="plasmid" evidence="1 2">
    <name>unnamed1</name>
</geneLocation>
<protein>
    <recommendedName>
        <fullName evidence="3">Lipoprotein</fullName>
    </recommendedName>
</protein>
<accession>A0AAN1CUW7</accession>
<evidence type="ECO:0000313" key="2">
    <source>
        <dbReference type="Proteomes" id="UP000092018"/>
    </source>
</evidence>
<dbReference type="EMBL" id="CP016179">
    <property type="protein sequence ID" value="ANO35524.1"/>
    <property type="molecule type" value="Genomic_DNA"/>
</dbReference>
<dbReference type="Proteomes" id="UP000092018">
    <property type="component" value="Plasmid unnamed1"/>
</dbReference>
<dbReference type="KEGG" id="vbr:A6E01_20130"/>
<reference evidence="1 2" key="1">
    <citation type="submission" date="2016-06" db="EMBL/GenBank/DDBJ databases">
        <title>Adaptive Radiation by Waves of Gene Transfer Leads to Fine-Scale Resource Partitioning in Marine Microbes.</title>
        <authorList>
            <person name="Hehemann J.-H."/>
            <person name="Arevalo P."/>
            <person name="Datta M.S."/>
            <person name="Yu X."/>
            <person name="Corzett C."/>
            <person name="Henschel A."/>
            <person name="Preheim S.P."/>
            <person name="Timberlake S."/>
            <person name="Alm E.J."/>
            <person name="Polz M.F."/>
        </authorList>
    </citation>
    <scope>NUCLEOTIDE SEQUENCE [LARGE SCALE GENOMIC DNA]</scope>
    <source>
        <strain evidence="1 2">FF50</strain>
        <plasmid evidence="1 2">unnamed1</plasmid>
    </source>
</reference>
<dbReference type="PROSITE" id="PS51257">
    <property type="entry name" value="PROKAR_LIPOPROTEIN"/>
    <property type="match status" value="1"/>
</dbReference>
<name>A0AAN1CUW7_9VIBR</name>
<dbReference type="AlphaFoldDB" id="A0AAN1CUW7"/>
<sequence>MKKLLLIVVITILSGCATTERYNAILDTWMGHDIEELVNSWGYPDNSFVAPNGNKVYVYGYQASTYVPQTNYTTTTYNAVGGTLYGNSTTNSVGGYTVQHNCTTFFEVDESGTLVNWRWKGNACKSY</sequence>
<keyword evidence="1" id="KW-0614">Plasmid</keyword>
<dbReference type="RefSeq" id="WP_065211283.1">
    <property type="nucleotide sequence ID" value="NZ_CP016179.1"/>
</dbReference>
<evidence type="ECO:0008006" key="3">
    <source>
        <dbReference type="Google" id="ProtNLM"/>
    </source>
</evidence>
<evidence type="ECO:0000313" key="1">
    <source>
        <dbReference type="EMBL" id="ANO35524.1"/>
    </source>
</evidence>
<gene>
    <name evidence="1" type="ORF">A6E01_20130</name>
</gene>